<gene>
    <name evidence="8" type="ORF">HP438_02380</name>
</gene>
<comment type="similarity">
    <text evidence="1 4">Belongs to the acyl-CoA dehydrogenase family.</text>
</comment>
<dbReference type="InterPro" id="IPR052904">
    <property type="entry name" value="Acyl-CoA_dehydrogenase-like"/>
</dbReference>
<dbReference type="Gene3D" id="1.20.140.10">
    <property type="entry name" value="Butyryl-CoA Dehydrogenase, subunit A, domain 3"/>
    <property type="match status" value="1"/>
</dbReference>
<proteinExistence type="inferred from homology"/>
<dbReference type="RefSeq" id="WP_175310611.1">
    <property type="nucleotide sequence ID" value="NZ_CBCRYR010000016.1"/>
</dbReference>
<dbReference type="Pfam" id="PF00441">
    <property type="entry name" value="Acyl-CoA_dh_1"/>
    <property type="match status" value="1"/>
</dbReference>
<evidence type="ECO:0000313" key="8">
    <source>
        <dbReference type="EMBL" id="NUU45824.1"/>
    </source>
</evidence>
<accession>A0A7Y6B1Q3</accession>
<evidence type="ECO:0000256" key="4">
    <source>
        <dbReference type="RuleBase" id="RU362125"/>
    </source>
</evidence>
<sequence>MHNQVPPPGDYNALTLNVPLCEAVERAGAGWAMDRMAALGAIVGSREARHHAVRTDSHPPVLHRYDAAGERINQIERDPSWHWLVDRTLDFDLHGLTVRHGLSNTHAARAAMILLWGEVSLPTICPVSANYAMVPALSVEPAIQRQWLEALTTTDRGKLAFAGASMTERQGGSDIRQTATVATPQADGSYVLDGDKWFVTCPWADLFLVLARAPGGLTCFLADARQGGFFTERLKDKLGWHGLGVGEVQLRGVAAQRVGEEGRGVGAIMRMITYTRLDVLLENCASIRTGTLRAIHYARHRTTFGRRLVDQPLMTNVLTDLALESEAATAAGMRVAQSYDVPDSQYGRIALTLMKYWVSKRAAPHAAEALECLGGNGYVEASGMPRLLRDSVVGSVWEGSGNIAALDVLRAIRSGGSAFDAFRDECCKARGGNRSLDSELDDVFDDAVAWAASEDAEWTARLMVERLALVLQASLLMQTAPNAVADAFCHARLANRGATYGRVPLSSFATEILDRALPA</sequence>
<evidence type="ECO:0000259" key="5">
    <source>
        <dbReference type="Pfam" id="PF00441"/>
    </source>
</evidence>
<name>A0A7Y6B1Q3_9SPHN</name>
<dbReference type="SUPFAM" id="SSF56645">
    <property type="entry name" value="Acyl-CoA dehydrogenase NM domain-like"/>
    <property type="match status" value="1"/>
</dbReference>
<dbReference type="PANTHER" id="PTHR42707:SF3">
    <property type="entry name" value="ACYL-COA DEHYDROGENASE AIDB-RELATED"/>
    <property type="match status" value="1"/>
</dbReference>
<dbReference type="InterPro" id="IPR006091">
    <property type="entry name" value="Acyl-CoA_Oxase/DH_mid-dom"/>
</dbReference>
<dbReference type="PANTHER" id="PTHR42707">
    <property type="entry name" value="ACYL-COA DEHYDROGENASE"/>
    <property type="match status" value="1"/>
</dbReference>
<evidence type="ECO:0000259" key="7">
    <source>
        <dbReference type="Pfam" id="PF18158"/>
    </source>
</evidence>
<protein>
    <submittedName>
        <fullName evidence="8">DNA alkylation response protein</fullName>
    </submittedName>
</protein>
<dbReference type="EMBL" id="JABMCH010000048">
    <property type="protein sequence ID" value="NUU45824.1"/>
    <property type="molecule type" value="Genomic_DNA"/>
</dbReference>
<keyword evidence="9" id="KW-1185">Reference proteome</keyword>
<keyword evidence="4" id="KW-0560">Oxidoreductase</keyword>
<dbReference type="InterPro" id="IPR041504">
    <property type="entry name" value="AidB_N"/>
</dbReference>
<dbReference type="SUPFAM" id="SSF47203">
    <property type="entry name" value="Acyl-CoA dehydrogenase C-terminal domain-like"/>
    <property type="match status" value="1"/>
</dbReference>
<organism evidence="8 9">
    <name type="scientific">Sphingomonas zeae</name>
    <dbReference type="NCBI Taxonomy" id="1646122"/>
    <lineage>
        <taxon>Bacteria</taxon>
        <taxon>Pseudomonadati</taxon>
        <taxon>Pseudomonadota</taxon>
        <taxon>Alphaproteobacteria</taxon>
        <taxon>Sphingomonadales</taxon>
        <taxon>Sphingomonadaceae</taxon>
        <taxon>Sphingomonas</taxon>
    </lineage>
</organism>
<dbReference type="InterPro" id="IPR036250">
    <property type="entry name" value="AcylCo_DH-like_C"/>
</dbReference>
<dbReference type="Pfam" id="PF18158">
    <property type="entry name" value="AidB_N"/>
    <property type="match status" value="1"/>
</dbReference>
<reference evidence="8 9" key="1">
    <citation type="submission" date="2020-05" db="EMBL/GenBank/DDBJ databases">
        <title>Genome Sequencing of Type Strains.</title>
        <authorList>
            <person name="Lemaire J.F."/>
            <person name="Inderbitzin P."/>
            <person name="Gregorio O.A."/>
            <person name="Collins S.B."/>
            <person name="Wespe N."/>
            <person name="Knight-Connoni V."/>
        </authorList>
    </citation>
    <scope>NUCLEOTIDE SEQUENCE [LARGE SCALE GENOMIC DNA]</scope>
    <source>
        <strain evidence="8 9">DSM 100049</strain>
    </source>
</reference>
<dbReference type="GO" id="GO:0003995">
    <property type="term" value="F:acyl-CoA dehydrogenase activity"/>
    <property type="evidence" value="ECO:0007669"/>
    <property type="project" value="TreeGrafter"/>
</dbReference>
<feature type="domain" description="Acyl-CoA oxidase/dehydrogenase middle" evidence="6">
    <location>
        <begin position="165"/>
        <end position="252"/>
    </location>
</feature>
<dbReference type="InterPro" id="IPR009100">
    <property type="entry name" value="AcylCoA_DH/oxidase_NM_dom_sf"/>
</dbReference>
<evidence type="ECO:0000256" key="2">
    <source>
        <dbReference type="ARBA" id="ARBA00022630"/>
    </source>
</evidence>
<feature type="domain" description="Adaptive response protein AidB N-terminal" evidence="7">
    <location>
        <begin position="3"/>
        <end position="154"/>
    </location>
</feature>
<evidence type="ECO:0000259" key="6">
    <source>
        <dbReference type="Pfam" id="PF02770"/>
    </source>
</evidence>
<evidence type="ECO:0000256" key="3">
    <source>
        <dbReference type="ARBA" id="ARBA00022827"/>
    </source>
</evidence>
<feature type="domain" description="Acyl-CoA dehydrogenase/oxidase C-terminal" evidence="5">
    <location>
        <begin position="262"/>
        <end position="412"/>
    </location>
</feature>
<dbReference type="AlphaFoldDB" id="A0A7Y6B1Q3"/>
<dbReference type="Proteomes" id="UP000536441">
    <property type="component" value="Unassembled WGS sequence"/>
</dbReference>
<keyword evidence="3 4" id="KW-0274">FAD</keyword>
<dbReference type="Pfam" id="PF02770">
    <property type="entry name" value="Acyl-CoA_dh_M"/>
    <property type="match status" value="1"/>
</dbReference>
<comment type="caution">
    <text evidence="8">The sequence shown here is derived from an EMBL/GenBank/DDBJ whole genome shotgun (WGS) entry which is preliminary data.</text>
</comment>
<dbReference type="Gene3D" id="6.10.250.600">
    <property type="match status" value="1"/>
</dbReference>
<evidence type="ECO:0000256" key="1">
    <source>
        <dbReference type="ARBA" id="ARBA00009347"/>
    </source>
</evidence>
<dbReference type="InterPro" id="IPR009075">
    <property type="entry name" value="AcylCo_DH/oxidase_C"/>
</dbReference>
<evidence type="ECO:0000313" key="9">
    <source>
        <dbReference type="Proteomes" id="UP000536441"/>
    </source>
</evidence>
<comment type="cofactor">
    <cofactor evidence="4">
        <name>FAD</name>
        <dbReference type="ChEBI" id="CHEBI:57692"/>
    </cofactor>
</comment>
<dbReference type="Gene3D" id="2.40.110.20">
    <property type="match status" value="1"/>
</dbReference>
<keyword evidence="2 4" id="KW-0285">Flavoprotein</keyword>